<evidence type="ECO:0000313" key="2">
    <source>
        <dbReference type="EMBL" id="EPX86857.1"/>
    </source>
</evidence>
<evidence type="ECO:0000256" key="1">
    <source>
        <dbReference type="SAM" id="MobiDB-lite"/>
    </source>
</evidence>
<accession>S9R4K2</accession>
<evidence type="ECO:0000313" key="3">
    <source>
        <dbReference type="Proteomes" id="UP000015347"/>
    </source>
</evidence>
<feature type="region of interest" description="Disordered" evidence="1">
    <location>
        <begin position="14"/>
        <end position="49"/>
    </location>
</feature>
<organism evidence="2 3">
    <name type="scientific">Salipiger mucosus DSM 16094</name>
    <dbReference type="NCBI Taxonomy" id="1123237"/>
    <lineage>
        <taxon>Bacteria</taxon>
        <taxon>Pseudomonadati</taxon>
        <taxon>Pseudomonadota</taxon>
        <taxon>Alphaproteobacteria</taxon>
        <taxon>Rhodobacterales</taxon>
        <taxon>Roseobacteraceae</taxon>
        <taxon>Salipiger</taxon>
    </lineage>
</organism>
<protein>
    <submittedName>
        <fullName evidence="2">Uncharacterized protein</fullName>
    </submittedName>
</protein>
<name>S9R4K2_9RHOB</name>
<reference evidence="3" key="1">
    <citation type="journal article" date="2014" name="Stand. Genomic Sci.">
        <title>Genome sequence of the exopolysaccharide-producing Salipiger mucosus type strain (DSM 16094(T)), a moderately halophilic member of the Roseobacter clade.</title>
        <authorList>
            <person name="Riedel T."/>
            <person name="Spring S."/>
            <person name="Fiebig A."/>
            <person name="Petersen J."/>
            <person name="Kyrpides N.C."/>
            <person name="Goker M."/>
            <person name="Klenk H.P."/>
        </authorList>
    </citation>
    <scope>NUCLEOTIDE SEQUENCE [LARGE SCALE GENOMIC DNA]</scope>
    <source>
        <strain evidence="3">DSM 16094</strain>
    </source>
</reference>
<dbReference type="EMBL" id="APVH01000003">
    <property type="protein sequence ID" value="EPX86857.1"/>
    <property type="molecule type" value="Genomic_DNA"/>
</dbReference>
<keyword evidence="3" id="KW-1185">Reference proteome</keyword>
<dbReference type="Proteomes" id="UP000015347">
    <property type="component" value="Unassembled WGS sequence"/>
</dbReference>
<dbReference type="STRING" id="1123237.Salmuc_01508"/>
<dbReference type="HOGENOM" id="CLU_3140495_0_0_5"/>
<comment type="caution">
    <text evidence="2">The sequence shown here is derived from an EMBL/GenBank/DDBJ whole genome shotgun (WGS) entry which is preliminary data.</text>
</comment>
<dbReference type="AlphaFoldDB" id="S9R4K2"/>
<proteinExistence type="predicted"/>
<sequence>MRHWFEHLSASHRTRWLSGPSGTSIRDGDHRSIPGPCPTRGLPIEANSP</sequence>
<gene>
    <name evidence="2" type="ORF">Salmuc_01508</name>
</gene>